<name>A0A0V0ZL24_9BILA</name>
<accession>A0A0V0ZL24</accession>
<dbReference type="Proteomes" id="UP000054783">
    <property type="component" value="Unassembled WGS sequence"/>
</dbReference>
<dbReference type="EMBL" id="JYDQ01000142">
    <property type="protein sequence ID" value="KRY13304.1"/>
    <property type="molecule type" value="Genomic_DNA"/>
</dbReference>
<evidence type="ECO:0000313" key="1">
    <source>
        <dbReference type="EMBL" id="KRY13304.1"/>
    </source>
</evidence>
<organism evidence="1 2">
    <name type="scientific">Trichinella patagoniensis</name>
    <dbReference type="NCBI Taxonomy" id="990121"/>
    <lineage>
        <taxon>Eukaryota</taxon>
        <taxon>Metazoa</taxon>
        <taxon>Ecdysozoa</taxon>
        <taxon>Nematoda</taxon>
        <taxon>Enoplea</taxon>
        <taxon>Dorylaimia</taxon>
        <taxon>Trichinellida</taxon>
        <taxon>Trichinellidae</taxon>
        <taxon>Trichinella</taxon>
    </lineage>
</organism>
<protein>
    <submittedName>
        <fullName evidence="1">Uncharacterized protein</fullName>
    </submittedName>
</protein>
<evidence type="ECO:0000313" key="2">
    <source>
        <dbReference type="Proteomes" id="UP000054783"/>
    </source>
</evidence>
<sequence>MTCEPCANCNIHLLRHALRNNLVLLLRTVPKEQARAYYCFVLKSFLLDAMEFTFNLRQSVKYAYTHLHV</sequence>
<comment type="caution">
    <text evidence="1">The sequence shown here is derived from an EMBL/GenBank/DDBJ whole genome shotgun (WGS) entry which is preliminary data.</text>
</comment>
<keyword evidence="2" id="KW-1185">Reference proteome</keyword>
<reference evidence="1 2" key="1">
    <citation type="submission" date="2015-01" db="EMBL/GenBank/DDBJ databases">
        <title>Evolution of Trichinella species and genotypes.</title>
        <authorList>
            <person name="Korhonen P.K."/>
            <person name="Edoardo P."/>
            <person name="Giuseppe L.R."/>
            <person name="Gasser R.B."/>
        </authorList>
    </citation>
    <scope>NUCLEOTIDE SEQUENCE [LARGE SCALE GENOMIC DNA]</scope>
    <source>
        <strain evidence="1">ISS2496</strain>
    </source>
</reference>
<gene>
    <name evidence="1" type="ORF">T12_7304</name>
</gene>
<proteinExistence type="predicted"/>
<dbReference type="AlphaFoldDB" id="A0A0V0ZL24"/>